<dbReference type="InterPro" id="IPR045103">
    <property type="entry name" value="RNF5/RNF185-like"/>
</dbReference>
<keyword evidence="5 11" id="KW-0479">Metal-binding</keyword>
<evidence type="ECO:0000256" key="1">
    <source>
        <dbReference type="ARBA" id="ARBA00000900"/>
    </source>
</evidence>
<keyword evidence="9" id="KW-0472">Membrane</keyword>
<dbReference type="GO" id="GO:0016567">
    <property type="term" value="P:protein ubiquitination"/>
    <property type="evidence" value="ECO:0007669"/>
    <property type="project" value="UniProtKB-UniPathway"/>
</dbReference>
<keyword evidence="11" id="KW-0256">Endoplasmic reticulum</keyword>
<dbReference type="EMBL" id="KV003899">
    <property type="protein sequence ID" value="KZV36409.1"/>
    <property type="molecule type" value="Genomic_DNA"/>
</dbReference>
<sequence length="266" mass="29541">MGNANATGLTSRDATLIGPNNVMSESRPVEISKNRENRYAFSTNETQDKKADENIHNNESVFFDCNICLDLAKEPVVTCCGHLFCWPCIYRWVDHHSSANECPVCKGKVTVKNIVPIYGRGPNTPESDADSSTKIPPRPQAQRAERSSQLIQRVRGVENSFDFAHFQNYSTTTSITGPTSSSLSAESEFFIGSYSHINHMESIREVALTFEDSGSMSNNGVIHYSDQTLDNSADSFSARSSRRRNGTSRDSDASTVDLPRTRRRLS</sequence>
<dbReference type="EC" id="2.3.2.27" evidence="11"/>
<feature type="domain" description="RING-type" evidence="13">
    <location>
        <begin position="65"/>
        <end position="106"/>
    </location>
</feature>
<organism evidence="14 15">
    <name type="scientific">Dorcoceras hygrometricum</name>
    <dbReference type="NCBI Taxonomy" id="472368"/>
    <lineage>
        <taxon>Eukaryota</taxon>
        <taxon>Viridiplantae</taxon>
        <taxon>Streptophyta</taxon>
        <taxon>Embryophyta</taxon>
        <taxon>Tracheophyta</taxon>
        <taxon>Spermatophyta</taxon>
        <taxon>Magnoliopsida</taxon>
        <taxon>eudicotyledons</taxon>
        <taxon>Gunneridae</taxon>
        <taxon>Pentapetalae</taxon>
        <taxon>asterids</taxon>
        <taxon>lamiids</taxon>
        <taxon>Lamiales</taxon>
        <taxon>Gesneriaceae</taxon>
        <taxon>Didymocarpoideae</taxon>
        <taxon>Trichosporeae</taxon>
        <taxon>Loxocarpinae</taxon>
        <taxon>Dorcoceras</taxon>
    </lineage>
</organism>
<dbReference type="PROSITE" id="PS50089">
    <property type="entry name" value="ZF_RING_2"/>
    <property type="match status" value="1"/>
</dbReference>
<keyword evidence="7 11" id="KW-0833">Ubl conjugation pathway</keyword>
<evidence type="ECO:0000256" key="3">
    <source>
        <dbReference type="ARBA" id="ARBA00004906"/>
    </source>
</evidence>
<protein>
    <recommendedName>
        <fullName evidence="11">E3 ubiquitin-protein ligase RMA</fullName>
        <ecNumber evidence="11">2.3.2.27</ecNumber>
    </recommendedName>
    <alternativeName>
        <fullName evidence="11">Protein RING membrane-anchor</fullName>
    </alternativeName>
    <alternativeName>
        <fullName evidence="11">RING-type E3 ubiquitin transferase RMA</fullName>
    </alternativeName>
</protein>
<comment type="catalytic activity">
    <reaction evidence="1 11">
        <text>S-ubiquitinyl-[E2 ubiquitin-conjugating enzyme]-L-cysteine + [acceptor protein]-L-lysine = [E2 ubiquitin-conjugating enzyme]-L-cysteine + N(6)-ubiquitinyl-[acceptor protein]-L-lysine.</text>
        <dbReference type="EC" id="2.3.2.27"/>
    </reaction>
</comment>
<evidence type="ECO:0000256" key="11">
    <source>
        <dbReference type="RuleBase" id="RU369090"/>
    </source>
</evidence>
<dbReference type="GO" id="GO:0008270">
    <property type="term" value="F:zinc ion binding"/>
    <property type="evidence" value="ECO:0007669"/>
    <property type="project" value="UniProtKB-KW"/>
</dbReference>
<evidence type="ECO:0000256" key="9">
    <source>
        <dbReference type="ARBA" id="ARBA00023136"/>
    </source>
</evidence>
<evidence type="ECO:0000313" key="15">
    <source>
        <dbReference type="Proteomes" id="UP000250235"/>
    </source>
</evidence>
<evidence type="ECO:0000256" key="2">
    <source>
        <dbReference type="ARBA" id="ARBA00004308"/>
    </source>
</evidence>
<evidence type="ECO:0000256" key="10">
    <source>
        <dbReference type="PROSITE-ProRule" id="PRU00175"/>
    </source>
</evidence>
<accession>A0A2Z7BPM4</accession>
<keyword evidence="15" id="KW-1185">Reference proteome</keyword>
<proteinExistence type="predicted"/>
<dbReference type="SMART" id="SM00184">
    <property type="entry name" value="RING"/>
    <property type="match status" value="1"/>
</dbReference>
<dbReference type="PROSITE" id="PS00518">
    <property type="entry name" value="ZF_RING_1"/>
    <property type="match status" value="1"/>
</dbReference>
<dbReference type="InterPro" id="IPR018957">
    <property type="entry name" value="Znf_C3HC4_RING-type"/>
</dbReference>
<dbReference type="Proteomes" id="UP000250235">
    <property type="component" value="Unassembled WGS sequence"/>
</dbReference>
<feature type="region of interest" description="Disordered" evidence="12">
    <location>
        <begin position="118"/>
        <end position="148"/>
    </location>
</feature>
<evidence type="ECO:0000313" key="14">
    <source>
        <dbReference type="EMBL" id="KZV36409.1"/>
    </source>
</evidence>
<dbReference type="GO" id="GO:0061630">
    <property type="term" value="F:ubiquitin protein ligase activity"/>
    <property type="evidence" value="ECO:0007669"/>
    <property type="project" value="UniProtKB-UniRule"/>
</dbReference>
<evidence type="ECO:0000256" key="7">
    <source>
        <dbReference type="ARBA" id="ARBA00022786"/>
    </source>
</evidence>
<dbReference type="InterPro" id="IPR013083">
    <property type="entry name" value="Znf_RING/FYVE/PHD"/>
</dbReference>
<evidence type="ECO:0000256" key="4">
    <source>
        <dbReference type="ARBA" id="ARBA00022679"/>
    </source>
</evidence>
<dbReference type="Gene3D" id="3.30.40.10">
    <property type="entry name" value="Zinc/RING finger domain, C3HC4 (zinc finger)"/>
    <property type="match status" value="1"/>
</dbReference>
<comment type="subcellular location">
    <subcellularLocation>
        <location evidence="2">Endomembrane system</location>
    </subcellularLocation>
    <subcellularLocation>
        <location evidence="11">Endoplasmic reticulum membrane</location>
        <topology evidence="11">Single-pass type IV membrane protein</topology>
    </subcellularLocation>
</comment>
<gene>
    <name evidence="14" type="ORF">F511_03850</name>
</gene>
<evidence type="ECO:0000256" key="6">
    <source>
        <dbReference type="ARBA" id="ARBA00022771"/>
    </source>
</evidence>
<dbReference type="CDD" id="cd16745">
    <property type="entry name" value="RING-HC_AtRMA-like"/>
    <property type="match status" value="1"/>
</dbReference>
<dbReference type="GO" id="GO:0006511">
    <property type="term" value="P:ubiquitin-dependent protein catabolic process"/>
    <property type="evidence" value="ECO:0007669"/>
    <property type="project" value="UniProtKB-UniRule"/>
</dbReference>
<dbReference type="OrthoDB" id="6270329at2759"/>
<comment type="pathway">
    <text evidence="3 11">Protein modification; protein ubiquitination.</text>
</comment>
<dbReference type="InterPro" id="IPR001841">
    <property type="entry name" value="Znf_RING"/>
</dbReference>
<keyword evidence="6 10" id="KW-0863">Zinc-finger</keyword>
<reference evidence="14 15" key="1">
    <citation type="journal article" date="2015" name="Proc. Natl. Acad. Sci. U.S.A.">
        <title>The resurrection genome of Boea hygrometrica: A blueprint for survival of dehydration.</title>
        <authorList>
            <person name="Xiao L."/>
            <person name="Yang G."/>
            <person name="Zhang L."/>
            <person name="Yang X."/>
            <person name="Zhao S."/>
            <person name="Ji Z."/>
            <person name="Zhou Q."/>
            <person name="Hu M."/>
            <person name="Wang Y."/>
            <person name="Chen M."/>
            <person name="Xu Y."/>
            <person name="Jin H."/>
            <person name="Xiao X."/>
            <person name="Hu G."/>
            <person name="Bao F."/>
            <person name="Hu Y."/>
            <person name="Wan P."/>
            <person name="Li L."/>
            <person name="Deng X."/>
            <person name="Kuang T."/>
            <person name="Xiang C."/>
            <person name="Zhu J.K."/>
            <person name="Oliver M.J."/>
            <person name="He Y."/>
        </authorList>
    </citation>
    <scope>NUCLEOTIDE SEQUENCE [LARGE SCALE GENOMIC DNA]</scope>
    <source>
        <strain evidence="15">cv. XS01</strain>
    </source>
</reference>
<comment type="function">
    <text evidence="11">E3 ubiquitin-protein ligase.</text>
</comment>
<dbReference type="AlphaFoldDB" id="A0A2Z7BPM4"/>
<keyword evidence="8 11" id="KW-0862">Zinc</keyword>
<feature type="region of interest" description="Disordered" evidence="12">
    <location>
        <begin position="231"/>
        <end position="266"/>
    </location>
</feature>
<dbReference type="InterPro" id="IPR017907">
    <property type="entry name" value="Znf_RING_CS"/>
</dbReference>
<dbReference type="PANTHER" id="PTHR12313">
    <property type="entry name" value="E3 UBIQUITIN-PROTEIN LIGASE RNF5-RELATED"/>
    <property type="match status" value="1"/>
</dbReference>
<dbReference type="Pfam" id="PF00097">
    <property type="entry name" value="zf-C3HC4"/>
    <property type="match status" value="1"/>
</dbReference>
<evidence type="ECO:0000256" key="5">
    <source>
        <dbReference type="ARBA" id="ARBA00022723"/>
    </source>
</evidence>
<evidence type="ECO:0000259" key="13">
    <source>
        <dbReference type="PROSITE" id="PS50089"/>
    </source>
</evidence>
<name>A0A2Z7BPM4_9LAMI</name>
<evidence type="ECO:0000256" key="8">
    <source>
        <dbReference type="ARBA" id="ARBA00022833"/>
    </source>
</evidence>
<dbReference type="UniPathway" id="UPA00143"/>
<comment type="domain">
    <text evidence="11">The RING-type zinc finger domain is responsible for E3 ligase activity.</text>
</comment>
<evidence type="ECO:0000256" key="12">
    <source>
        <dbReference type="SAM" id="MobiDB-lite"/>
    </source>
</evidence>
<feature type="compositionally biased region" description="Polar residues" evidence="12">
    <location>
        <begin position="124"/>
        <end position="134"/>
    </location>
</feature>
<keyword evidence="4 11" id="KW-0808">Transferase</keyword>
<dbReference type="GO" id="GO:0005789">
    <property type="term" value="C:endoplasmic reticulum membrane"/>
    <property type="evidence" value="ECO:0007669"/>
    <property type="project" value="UniProtKB-SubCell"/>
</dbReference>
<dbReference type="SUPFAM" id="SSF57850">
    <property type="entry name" value="RING/U-box"/>
    <property type="match status" value="1"/>
</dbReference>